<dbReference type="PANTHER" id="PTHR33164:SF104">
    <property type="entry name" value="TRANSCRIPTIONAL REGULATORY PROTEIN"/>
    <property type="match status" value="1"/>
</dbReference>
<organism evidence="5 6">
    <name type="scientific">Thermohalobaculum xanthum</name>
    <dbReference type="NCBI Taxonomy" id="2753746"/>
    <lineage>
        <taxon>Bacteria</taxon>
        <taxon>Pseudomonadati</taxon>
        <taxon>Pseudomonadota</taxon>
        <taxon>Alphaproteobacteria</taxon>
        <taxon>Rhodobacterales</taxon>
        <taxon>Paracoccaceae</taxon>
        <taxon>Thermohalobaculum</taxon>
    </lineage>
</organism>
<dbReference type="InterPro" id="IPR000835">
    <property type="entry name" value="HTH_MarR-typ"/>
</dbReference>
<dbReference type="GO" id="GO:0003700">
    <property type="term" value="F:DNA-binding transcription factor activity"/>
    <property type="evidence" value="ECO:0007669"/>
    <property type="project" value="InterPro"/>
</dbReference>
<keyword evidence="3" id="KW-0804">Transcription</keyword>
<evidence type="ECO:0000313" key="6">
    <source>
        <dbReference type="Proteomes" id="UP000655420"/>
    </source>
</evidence>
<keyword evidence="2" id="KW-0238">DNA-binding</keyword>
<evidence type="ECO:0000256" key="2">
    <source>
        <dbReference type="ARBA" id="ARBA00023125"/>
    </source>
</evidence>
<dbReference type="Gene3D" id="1.10.10.10">
    <property type="entry name" value="Winged helix-like DNA-binding domain superfamily/Winged helix DNA-binding domain"/>
    <property type="match status" value="1"/>
</dbReference>
<protein>
    <submittedName>
        <fullName evidence="5">Winged helix-turn-helix transcriptional regulator</fullName>
    </submittedName>
</protein>
<dbReference type="SUPFAM" id="SSF46785">
    <property type="entry name" value="Winged helix' DNA-binding domain"/>
    <property type="match status" value="1"/>
</dbReference>
<evidence type="ECO:0000256" key="1">
    <source>
        <dbReference type="ARBA" id="ARBA00023015"/>
    </source>
</evidence>
<dbReference type="InterPro" id="IPR023187">
    <property type="entry name" value="Tscrpt_reg_MarR-type_CS"/>
</dbReference>
<comment type="caution">
    <text evidence="5">The sequence shown here is derived from an EMBL/GenBank/DDBJ whole genome shotgun (WGS) entry which is preliminary data.</text>
</comment>
<evidence type="ECO:0000259" key="4">
    <source>
        <dbReference type="PROSITE" id="PS50995"/>
    </source>
</evidence>
<dbReference type="PANTHER" id="PTHR33164">
    <property type="entry name" value="TRANSCRIPTIONAL REGULATOR, MARR FAMILY"/>
    <property type="match status" value="1"/>
</dbReference>
<keyword evidence="6" id="KW-1185">Reference proteome</keyword>
<dbReference type="Proteomes" id="UP000655420">
    <property type="component" value="Unassembled WGS sequence"/>
</dbReference>
<evidence type="ECO:0000256" key="3">
    <source>
        <dbReference type="ARBA" id="ARBA00023163"/>
    </source>
</evidence>
<dbReference type="InterPro" id="IPR036390">
    <property type="entry name" value="WH_DNA-bd_sf"/>
</dbReference>
<feature type="domain" description="HTH marR-type" evidence="4">
    <location>
        <begin position="21"/>
        <end position="160"/>
    </location>
</feature>
<dbReference type="GO" id="GO:0003677">
    <property type="term" value="F:DNA binding"/>
    <property type="evidence" value="ECO:0007669"/>
    <property type="project" value="UniProtKB-KW"/>
</dbReference>
<dbReference type="InterPro" id="IPR039422">
    <property type="entry name" value="MarR/SlyA-like"/>
</dbReference>
<evidence type="ECO:0000313" key="5">
    <source>
        <dbReference type="EMBL" id="MBK0400440.1"/>
    </source>
</evidence>
<dbReference type="PRINTS" id="PR00598">
    <property type="entry name" value="HTHMARR"/>
</dbReference>
<dbReference type="PROSITE" id="PS50995">
    <property type="entry name" value="HTH_MARR_2"/>
    <property type="match status" value="1"/>
</dbReference>
<dbReference type="SMART" id="SM00347">
    <property type="entry name" value="HTH_MARR"/>
    <property type="match status" value="1"/>
</dbReference>
<dbReference type="AlphaFoldDB" id="A0A8J7M9V8"/>
<dbReference type="InterPro" id="IPR036388">
    <property type="entry name" value="WH-like_DNA-bd_sf"/>
</dbReference>
<dbReference type="EMBL" id="JAEHHL010000009">
    <property type="protein sequence ID" value="MBK0400440.1"/>
    <property type="molecule type" value="Genomic_DNA"/>
</dbReference>
<accession>A0A8J7M9V8</accession>
<reference evidence="5" key="1">
    <citation type="submission" date="2020-12" db="EMBL/GenBank/DDBJ databases">
        <title>Bacterial taxonomy.</title>
        <authorList>
            <person name="Pan X."/>
        </authorList>
    </citation>
    <scope>NUCLEOTIDE SEQUENCE</scope>
    <source>
        <strain evidence="5">M0105</strain>
    </source>
</reference>
<gene>
    <name evidence="5" type="ORF">H0I76_14660</name>
</gene>
<dbReference type="GO" id="GO:0006950">
    <property type="term" value="P:response to stress"/>
    <property type="evidence" value="ECO:0007669"/>
    <property type="project" value="TreeGrafter"/>
</dbReference>
<proteinExistence type="predicted"/>
<keyword evidence="1" id="KW-0805">Transcription regulation</keyword>
<dbReference type="PROSITE" id="PS01117">
    <property type="entry name" value="HTH_MARR_1"/>
    <property type="match status" value="1"/>
</dbReference>
<sequence>MAHGGGPGNAGADRGADRGADPEAVHAWARLVRVSGALVSAVEADLKAAGMPPLGWYDVLLELERAGDAGLRPVELQARLLVAQYNLSRLIDRMEAAGLVARAADPDDRRGQRLRITAEGLRRREAAWPVYRAAIGRHVAARLGPGEARTLAGLLGKLAG</sequence>
<name>A0A8J7M9V8_9RHOB</name>
<dbReference type="Pfam" id="PF12802">
    <property type="entry name" value="MarR_2"/>
    <property type="match status" value="1"/>
</dbReference>